<evidence type="ECO:0000256" key="6">
    <source>
        <dbReference type="ARBA" id="ARBA00022692"/>
    </source>
</evidence>
<feature type="transmembrane region" description="Helical" evidence="9">
    <location>
        <begin position="110"/>
        <end position="131"/>
    </location>
</feature>
<dbReference type="AlphaFoldDB" id="O85080"/>
<dbReference type="InterPro" id="IPR004746">
    <property type="entry name" value="MFS_AAHS"/>
</dbReference>
<evidence type="ECO:0000256" key="8">
    <source>
        <dbReference type="ARBA" id="ARBA00023136"/>
    </source>
</evidence>
<feature type="transmembrane region" description="Helical" evidence="9">
    <location>
        <begin position="383"/>
        <end position="403"/>
    </location>
</feature>
<evidence type="ECO:0000313" key="11">
    <source>
        <dbReference type="EMBL" id="AAF78822.1"/>
    </source>
</evidence>
<feature type="transmembrane region" description="Helical" evidence="9">
    <location>
        <begin position="85"/>
        <end position="104"/>
    </location>
</feature>
<evidence type="ECO:0000256" key="9">
    <source>
        <dbReference type="SAM" id="Phobius"/>
    </source>
</evidence>
<keyword evidence="8 9" id="KW-0472">Membrane</keyword>
<evidence type="ECO:0000256" key="2">
    <source>
        <dbReference type="ARBA" id="ARBA00006508"/>
    </source>
</evidence>
<keyword evidence="4" id="KW-1003">Cell membrane</keyword>
<keyword evidence="3" id="KW-0813">Transport</keyword>
<keyword evidence="6 9" id="KW-0812">Transmembrane</keyword>
<feature type="transmembrane region" description="Helical" evidence="9">
    <location>
        <begin position="317"/>
        <end position="336"/>
    </location>
</feature>
<name>O85080_9MICC</name>
<feature type="transmembrane region" description="Helical" evidence="9">
    <location>
        <begin position="342"/>
        <end position="362"/>
    </location>
</feature>
<dbReference type="Gene3D" id="1.20.1250.20">
    <property type="entry name" value="MFS general substrate transporter like domains"/>
    <property type="match status" value="1"/>
</dbReference>
<evidence type="ECO:0000256" key="5">
    <source>
        <dbReference type="ARBA" id="ARBA00022519"/>
    </source>
</evidence>
<feature type="transmembrane region" description="Helical" evidence="9">
    <location>
        <begin position="409"/>
        <end position="429"/>
    </location>
</feature>
<dbReference type="InterPro" id="IPR036259">
    <property type="entry name" value="MFS_trans_sf"/>
</dbReference>
<dbReference type="PROSITE" id="PS50850">
    <property type="entry name" value="MFS"/>
    <property type="match status" value="1"/>
</dbReference>
<gene>
    <name evidence="11" type="primary">fcbT</name>
</gene>
<sequence length="444" mass="47092">MDLLNEVRKAPMSRLQIRAVAVAIALMLIDGMDVAVAAYAAPALSKSWSLDPVTLGFLLSSGLFGMAAGSLFLTPFSDKIGRRRMMLVALVLVSAGMTLSVFAGDVVQLMAYRVLAGLGIGGMIANLNVFVSEYSSDKRRGSILGLYTSGFAIGATLGGFIAGPLIPQFGWRSVFAVGAAASILMLAVTWRFLPESLDYLISKRPRNALTQVNAILVQMHRPALSALPELPQDQQIGRGIKDLLTGRMAAQTVLLWVGYGLMISAYYFATTWTPKLIATSSGDDSLGVTMGLIVNFGGIIGCFIFSILAVFLRSRHLLLGSLLISALIYVAFGMTFTQTSLAIFIGAVLGLVTAANVAGFYATTPDLFPPAIRGTGIGWMIGIGRLVSFVSPIVVGYLLAGGWKAENIFMLFGLPMVVSALSMAVVWSLSTKTKPSTPLPTILS</sequence>
<proteinExistence type="inferred from homology"/>
<evidence type="ECO:0000256" key="7">
    <source>
        <dbReference type="ARBA" id="ARBA00022989"/>
    </source>
</evidence>
<feature type="transmembrane region" description="Helical" evidence="9">
    <location>
        <begin position="288"/>
        <end position="310"/>
    </location>
</feature>
<keyword evidence="5" id="KW-0997">Cell inner membrane</keyword>
<dbReference type="InterPro" id="IPR020846">
    <property type="entry name" value="MFS_dom"/>
</dbReference>
<comment type="subcellular location">
    <subcellularLocation>
        <location evidence="1">Cell inner membrane</location>
        <topology evidence="1">Multi-pass membrane protein</topology>
    </subcellularLocation>
</comment>
<dbReference type="InterPro" id="IPR011701">
    <property type="entry name" value="MFS"/>
</dbReference>
<dbReference type="SUPFAM" id="SSF103473">
    <property type="entry name" value="MFS general substrate transporter"/>
    <property type="match status" value="1"/>
</dbReference>
<keyword evidence="7 9" id="KW-1133">Transmembrane helix</keyword>
<dbReference type="PANTHER" id="PTHR23508:SF10">
    <property type="entry name" value="CARBOXYLIC ACID TRANSPORTER PROTEIN HOMOLOG"/>
    <property type="match status" value="1"/>
</dbReference>
<dbReference type="GO" id="GO:0005886">
    <property type="term" value="C:plasma membrane"/>
    <property type="evidence" value="ECO:0007669"/>
    <property type="project" value="UniProtKB-SubCell"/>
</dbReference>
<dbReference type="GO" id="GO:0046943">
    <property type="term" value="F:carboxylic acid transmembrane transporter activity"/>
    <property type="evidence" value="ECO:0007669"/>
    <property type="project" value="TreeGrafter"/>
</dbReference>
<evidence type="ECO:0000259" key="10">
    <source>
        <dbReference type="PROSITE" id="PS50850"/>
    </source>
</evidence>
<feature type="domain" description="Major facilitator superfamily (MFS) profile" evidence="10">
    <location>
        <begin position="19"/>
        <end position="431"/>
    </location>
</feature>
<dbReference type="Pfam" id="PF07690">
    <property type="entry name" value="MFS_1"/>
    <property type="match status" value="1"/>
</dbReference>
<feature type="transmembrane region" description="Helical" evidence="9">
    <location>
        <begin position="248"/>
        <end position="268"/>
    </location>
</feature>
<reference evidence="11" key="2">
    <citation type="submission" date="2001-06" db="EMBL/GenBank/DDBJ databases">
        <title>Hydrolytic dechlorination of 4-chlorbenzoate. Cloning and characterization of the 4-chlorobenzoate dehalogenase operon from Arthrobacter spp. shows a duplication of the operon, association with a transmembrane protein, and the occurrence of insertion elements upstream of the operon.</title>
        <authorList>
            <person name="Gartemann K.-H."/>
            <person name="Fiedler J."/>
            <person name="Schmitz A."/>
            <person name="Zellermann E.-M."/>
            <person name="Eichenlaub R."/>
        </authorList>
    </citation>
    <scope>NUCLEOTIDE SEQUENCE</scope>
    <source>
        <strain evidence="11">TM1</strain>
    </source>
</reference>
<dbReference type="InterPro" id="IPR005829">
    <property type="entry name" value="Sugar_transporter_CS"/>
</dbReference>
<dbReference type="PANTHER" id="PTHR23508">
    <property type="entry name" value="CARBOXYLIC ACID TRANSPORTER PROTEIN HOMOLOG"/>
    <property type="match status" value="1"/>
</dbReference>
<evidence type="ECO:0000256" key="3">
    <source>
        <dbReference type="ARBA" id="ARBA00022448"/>
    </source>
</evidence>
<accession>O85080</accession>
<evidence type="ECO:0000256" key="1">
    <source>
        <dbReference type="ARBA" id="ARBA00004429"/>
    </source>
</evidence>
<evidence type="ECO:0000256" key="4">
    <source>
        <dbReference type="ARBA" id="ARBA00022475"/>
    </source>
</evidence>
<organism evidence="11">
    <name type="scientific">Arthrobacter sp. TM1</name>
    <dbReference type="NCBI Taxonomy" id="75752"/>
    <lineage>
        <taxon>Bacteria</taxon>
        <taxon>Bacillati</taxon>
        <taxon>Actinomycetota</taxon>
        <taxon>Actinomycetes</taxon>
        <taxon>Micrococcales</taxon>
        <taxon>Micrococcaceae</taxon>
        <taxon>Arthrobacter</taxon>
    </lineage>
</organism>
<feature type="transmembrane region" description="Helical" evidence="9">
    <location>
        <begin position="169"/>
        <end position="193"/>
    </location>
</feature>
<dbReference type="NCBIfam" id="TIGR00895">
    <property type="entry name" value="2A0115"/>
    <property type="match status" value="1"/>
</dbReference>
<dbReference type="PROSITE" id="PS00217">
    <property type="entry name" value="SUGAR_TRANSPORT_2"/>
    <property type="match status" value="1"/>
</dbReference>
<protein>
    <submittedName>
        <fullName evidence="11">4-chlorobenzoate transport protein</fullName>
    </submittedName>
</protein>
<reference evidence="11" key="1">
    <citation type="submission" date="1998-01" db="EMBL/GenBank/DDBJ databases">
        <authorList>
            <person name="Gartemann K."/>
        </authorList>
    </citation>
    <scope>NUCLEOTIDE SEQUENCE</scope>
    <source>
        <strain evidence="11">TM1</strain>
    </source>
</reference>
<comment type="similarity">
    <text evidence="2">Belongs to the major facilitator superfamily. Aromatic acid:H(+) symporter (AAHS) (TC 2.A.1.15) family.</text>
</comment>
<feature type="transmembrane region" description="Helical" evidence="9">
    <location>
        <begin position="143"/>
        <end position="163"/>
    </location>
</feature>
<dbReference type="EMBL" id="AF042490">
    <property type="protein sequence ID" value="AAF78822.1"/>
    <property type="molecule type" value="Genomic_DNA"/>
</dbReference>
<feature type="transmembrane region" description="Helical" evidence="9">
    <location>
        <begin position="53"/>
        <end position="73"/>
    </location>
</feature>
<feature type="transmembrane region" description="Helical" evidence="9">
    <location>
        <begin position="20"/>
        <end position="41"/>
    </location>
</feature>